<comment type="caution">
    <text evidence="3">The sequence shown here is derived from an EMBL/GenBank/DDBJ whole genome shotgun (WGS) entry which is preliminary data.</text>
</comment>
<evidence type="ECO:0000313" key="4">
    <source>
        <dbReference type="Proteomes" id="UP001404845"/>
    </source>
</evidence>
<name>A0ABU9Z517_9HYPH</name>
<gene>
    <name evidence="3" type="ORF">PUR21_00865</name>
</gene>
<keyword evidence="1" id="KW-1133">Transmembrane helix</keyword>
<evidence type="ECO:0000313" key="3">
    <source>
        <dbReference type="EMBL" id="MEN3226240.1"/>
    </source>
</evidence>
<feature type="transmembrane region" description="Helical" evidence="1">
    <location>
        <begin position="70"/>
        <end position="91"/>
    </location>
</feature>
<dbReference type="Proteomes" id="UP001404845">
    <property type="component" value="Unassembled WGS sequence"/>
</dbReference>
<dbReference type="InterPro" id="IPR050739">
    <property type="entry name" value="MFP"/>
</dbReference>
<feature type="transmembrane region" description="Helical" evidence="1">
    <location>
        <begin position="103"/>
        <end position="128"/>
    </location>
</feature>
<keyword evidence="1" id="KW-0472">Membrane</keyword>
<feature type="transmembrane region" description="Helical" evidence="1">
    <location>
        <begin position="169"/>
        <end position="190"/>
    </location>
</feature>
<feature type="transmembrane region" description="Helical" evidence="1">
    <location>
        <begin position="211"/>
        <end position="234"/>
    </location>
</feature>
<dbReference type="PANTHER" id="PTHR30386">
    <property type="entry name" value="MEMBRANE FUSION SUBUNIT OF EMRAB-TOLC MULTIDRUG EFFLUX PUMP"/>
    <property type="match status" value="1"/>
</dbReference>
<accession>A0ABU9Z517</accession>
<dbReference type="EMBL" id="JAQYXL010000001">
    <property type="protein sequence ID" value="MEN3226240.1"/>
    <property type="molecule type" value="Genomic_DNA"/>
</dbReference>
<keyword evidence="4" id="KW-1185">Reference proteome</keyword>
<evidence type="ECO:0000259" key="2">
    <source>
        <dbReference type="Pfam" id="PF25994"/>
    </source>
</evidence>
<dbReference type="Gene3D" id="2.40.50.100">
    <property type="match status" value="1"/>
</dbReference>
<dbReference type="RefSeq" id="WP_345970030.1">
    <property type="nucleotide sequence ID" value="NZ_JAQYXL010000001.1"/>
</dbReference>
<dbReference type="Pfam" id="PF25994">
    <property type="entry name" value="HH_AprE"/>
    <property type="match status" value="1"/>
</dbReference>
<keyword evidence="1" id="KW-0812">Transmembrane</keyword>
<proteinExistence type="predicted"/>
<feature type="domain" description="AprE-like long alpha-helical hairpin" evidence="2">
    <location>
        <begin position="284"/>
        <end position="472"/>
    </location>
</feature>
<sequence>MLALLSSFPAPALSGEPHAQPSAQSSPQAGVETLLKPVQSFAQATFDGFVGLAGTILDDVYAPFIAEPLLGAKLAAVAGLVLLAAGCWTLARRASRPSSRKTRIGGFAVFLLALVTGMTAAAGLFGAATAPASAALRDASWPPSAAGLRETWIDPSFVLLRETGIDPSIGLVLLLGACALALILSAKAGEGASAQDGSESLSQYVRAPRRLGWATILLVFGCGATLAAAIPLAGAAVAPGFVSPDGHRKTVQHLEGGIVQRIHVREGDLVRAGDRLVTIEDTLARANMAELSERLVHFLAIEARLLAEQAGATAIPPQDAPLMHQAALASALRGQETLFLSRRETRSGRERILGQRILQLHEESEGLRQVIASQNEQEALIKQEVATVETLLRQGLERLPRLLSLQRVQAELSGARASNFARIAKNKQAVGEAEMELLTMRQQDREKVNEELNTVRAELASLRSKLPARTDVLDRTQLDPHCDAPAA</sequence>
<protein>
    <recommendedName>
        <fullName evidence="2">AprE-like long alpha-helical hairpin domain-containing protein</fullName>
    </recommendedName>
</protein>
<dbReference type="InterPro" id="IPR058781">
    <property type="entry name" value="HH_AprE-like"/>
</dbReference>
<reference evidence="3 4" key="1">
    <citation type="journal article" date="2023" name="PLoS ONE">
        <title>Complete genome assembly of Hawai'i environmental nontuberculous mycobacteria reveals unexpected co-isolation with methylobacteria.</title>
        <authorList>
            <person name="Hendrix J."/>
            <person name="Epperson L.E."/>
            <person name="Tong E.I."/>
            <person name="Chan Y.L."/>
            <person name="Hasan N.A."/>
            <person name="Dawrs S.N."/>
            <person name="Norton G.J."/>
            <person name="Virdi R."/>
            <person name="Crooks J.L."/>
            <person name="Chan E.D."/>
            <person name="Honda J.R."/>
            <person name="Strong M."/>
        </authorList>
    </citation>
    <scope>NUCLEOTIDE SEQUENCE [LARGE SCALE GENOMIC DNA]</scope>
    <source>
        <strain evidence="3 4">NJH_HI01</strain>
    </source>
</reference>
<organism evidence="3 4">
    <name type="scientific">Methylorubrum rhodesianum</name>
    <dbReference type="NCBI Taxonomy" id="29427"/>
    <lineage>
        <taxon>Bacteria</taxon>
        <taxon>Pseudomonadati</taxon>
        <taxon>Pseudomonadota</taxon>
        <taxon>Alphaproteobacteria</taxon>
        <taxon>Hyphomicrobiales</taxon>
        <taxon>Methylobacteriaceae</taxon>
        <taxon>Methylorubrum</taxon>
    </lineage>
</organism>
<evidence type="ECO:0000256" key="1">
    <source>
        <dbReference type="SAM" id="Phobius"/>
    </source>
</evidence>
<dbReference type="PANTHER" id="PTHR30386:SF17">
    <property type="entry name" value="ALKALINE PROTEASE SECRETION PROTEIN APRE"/>
    <property type="match status" value="1"/>
</dbReference>